<dbReference type="EMBL" id="CP073355">
    <property type="protein sequence ID" value="URA10987.1"/>
    <property type="molecule type" value="Genomic_DNA"/>
</dbReference>
<accession>A0AAX3BF63</accession>
<dbReference type="CDD" id="cd21109">
    <property type="entry name" value="SPASM"/>
    <property type="match status" value="1"/>
</dbReference>
<dbReference type="NCBIfam" id="TIGR04321">
    <property type="entry name" value="spiroSPASM"/>
    <property type="match status" value="1"/>
</dbReference>
<sequence length="486" mass="55779">MKKTPVVILYLDGPVYNKSQEAESWFFLTHRRLEGLADESFFCAERSPIEGVQAVQFSDGRAFCAWLEGFPSHTQLVLVPAYAPLIQRSLLEEALEKQKRFLFDYTYAELPSGLMGEVLDTSLAPFLKRALPDGTPMFRRTLKEWLGQDLSSYDCNIVFTDIRLLEYRISFLPENHYQALVLKKIIESGKNFSSLREIHEWIQSHPESLRQVPTYIEIELTTLHESSGPFVTDLSREGEMKPADLVRLLEILDGFAPDAVISFGLYGEVFVYSGWETLLHEIQKRPSRRFLLESRAIHLLPGRVEEILSLPNTEIVIDVSTVSSETFQKWKKPSSSLLPFEGLSGLEFLHALPSKERMYIQMTRTHENDREIMRFHELWKDFSGRIIIRKPDSLGGKLLDARVVDLSPVKRTPCLSLQRNLVVFFDGTVPLCRQDVEGKYAVGNIFSDGVETCLKRLGDAYERQFSHYGVSTPLCEACDDWWIFSF</sequence>
<dbReference type="InterPro" id="IPR058240">
    <property type="entry name" value="rSAM_sf"/>
</dbReference>
<dbReference type="InterPro" id="IPR027608">
    <property type="entry name" value="Spiro_SPASM"/>
</dbReference>
<dbReference type="KEGG" id="taqu:KDW03_04070"/>
<keyword evidence="2" id="KW-1185">Reference proteome</keyword>
<dbReference type="SUPFAM" id="SSF102114">
    <property type="entry name" value="Radical SAM enzymes"/>
    <property type="match status" value="1"/>
</dbReference>
<dbReference type="Gene3D" id="3.20.20.70">
    <property type="entry name" value="Aldolase class I"/>
    <property type="match status" value="1"/>
</dbReference>
<dbReference type="RefSeq" id="WP_271436118.1">
    <property type="nucleotide sequence ID" value="NZ_CP073355.1"/>
</dbReference>
<proteinExistence type="predicted"/>
<organism evidence="1 2">
    <name type="scientific">Thermospira aquatica</name>
    <dbReference type="NCBI Taxonomy" id="2828656"/>
    <lineage>
        <taxon>Bacteria</taxon>
        <taxon>Pseudomonadati</taxon>
        <taxon>Spirochaetota</taxon>
        <taxon>Spirochaetia</taxon>
        <taxon>Brevinematales</taxon>
        <taxon>Thermospiraceae</taxon>
        <taxon>Thermospira</taxon>
    </lineage>
</organism>
<dbReference type="AlphaFoldDB" id="A0AAX3BF63"/>
<reference evidence="1" key="2">
    <citation type="submission" date="2022-06" db="EMBL/GenBank/DDBJ databases">
        <title>Thermospira aquatica gen. nov., sp. nov.</title>
        <authorList>
            <person name="Ben Ali Gam Z."/>
            <person name="Labat M."/>
        </authorList>
    </citation>
    <scope>NUCLEOTIDE SEQUENCE</scope>
    <source>
        <strain evidence="1">F1F22</strain>
    </source>
</reference>
<dbReference type="InterPro" id="IPR013785">
    <property type="entry name" value="Aldolase_TIM"/>
</dbReference>
<evidence type="ECO:0000313" key="2">
    <source>
        <dbReference type="Proteomes" id="UP001056539"/>
    </source>
</evidence>
<name>A0AAX3BF63_9SPIR</name>
<dbReference type="Proteomes" id="UP001056539">
    <property type="component" value="Chromosome"/>
</dbReference>
<evidence type="ECO:0000313" key="1">
    <source>
        <dbReference type="EMBL" id="URA10987.1"/>
    </source>
</evidence>
<gene>
    <name evidence="1" type="ORF">KDW03_04070</name>
</gene>
<protein>
    <submittedName>
        <fullName evidence="1">Spiro-SPASM protein</fullName>
    </submittedName>
</protein>
<reference evidence="1" key="1">
    <citation type="submission" date="2021-04" db="EMBL/GenBank/DDBJ databases">
        <authorList>
            <person name="Postec A."/>
        </authorList>
    </citation>
    <scope>NUCLEOTIDE SEQUENCE</scope>
    <source>
        <strain evidence="1">F1F22</strain>
    </source>
</reference>